<protein>
    <submittedName>
        <fullName evidence="1">Uncharacterized protein</fullName>
    </submittedName>
</protein>
<keyword evidence="2" id="KW-1185">Reference proteome</keyword>
<dbReference type="AlphaFoldDB" id="A0AA36IES6"/>
<organism evidence="1 2">
    <name type="scientific">Effrenium voratum</name>
    <dbReference type="NCBI Taxonomy" id="2562239"/>
    <lineage>
        <taxon>Eukaryota</taxon>
        <taxon>Sar</taxon>
        <taxon>Alveolata</taxon>
        <taxon>Dinophyceae</taxon>
        <taxon>Suessiales</taxon>
        <taxon>Symbiodiniaceae</taxon>
        <taxon>Effrenium</taxon>
    </lineage>
</organism>
<evidence type="ECO:0000313" key="2">
    <source>
        <dbReference type="Proteomes" id="UP001178507"/>
    </source>
</evidence>
<feature type="non-terminal residue" evidence="1">
    <location>
        <position position="53"/>
    </location>
</feature>
<name>A0AA36IES6_9DINO</name>
<proteinExistence type="predicted"/>
<dbReference type="EMBL" id="CAUJNA010001233">
    <property type="protein sequence ID" value="CAJ1385418.1"/>
    <property type="molecule type" value="Genomic_DNA"/>
</dbReference>
<sequence length="53" mass="5897">FPVWTYALELGVCRDSLAAHTLEHFGWPARALGRFQALLAPNAAQSEVEIGEW</sequence>
<gene>
    <name evidence="1" type="ORF">EVOR1521_LOCUS12026</name>
</gene>
<feature type="non-terminal residue" evidence="1">
    <location>
        <position position="1"/>
    </location>
</feature>
<dbReference type="Proteomes" id="UP001178507">
    <property type="component" value="Unassembled WGS sequence"/>
</dbReference>
<evidence type="ECO:0000313" key="1">
    <source>
        <dbReference type="EMBL" id="CAJ1385418.1"/>
    </source>
</evidence>
<reference evidence="1" key="1">
    <citation type="submission" date="2023-08" db="EMBL/GenBank/DDBJ databases">
        <authorList>
            <person name="Chen Y."/>
            <person name="Shah S."/>
            <person name="Dougan E. K."/>
            <person name="Thang M."/>
            <person name="Chan C."/>
        </authorList>
    </citation>
    <scope>NUCLEOTIDE SEQUENCE</scope>
</reference>
<comment type="caution">
    <text evidence="1">The sequence shown here is derived from an EMBL/GenBank/DDBJ whole genome shotgun (WGS) entry which is preliminary data.</text>
</comment>
<accession>A0AA36IES6</accession>